<dbReference type="NCBIfam" id="TIGR01414">
    <property type="entry name" value="autotrans_barl"/>
    <property type="match status" value="1"/>
</dbReference>
<dbReference type="Gene3D" id="2.160.20.20">
    <property type="match status" value="1"/>
</dbReference>
<sequence length="966" mass="96528">MPPPRTKLWHRRLSERLRPRYSPFALAIGCVGLCQTSASLGQTATWTGSTAYGDWFDPANWSTAAVPVAPTQALVGGFATVVIGQPGAAAAGVDLIDYSGLLFQGSASAGAMRINVFNHEGNNGPALIFQDSSTAAQSNINLTGVAATTFADAVANFEAASTAADAVITIGNGAQVGFYGSSTAGQATIINNAGGMTGFVGSSSAGAATITNNAGGVTVFWQQSTADTASIINNAGGSVDLSLKDASYGGDGALTVGSLSGAGNVYLGSSSLTLGTLNRNETISGAIADGFSPQLLAYLDENGLQPPPLSGGSLVKSGTGTLTLSGANTYTGGTAVNGGVLAVSSDANLGAAAGPLRLDGGSLRTTASMSTARAITLGAAGGTFDTGPATNLIHGGTIDGGGALFKTGTGTLTLGGSSTYSGATSLNAGVLRAAAPNVFSAGSAHAVAQGATLDLDGHSQVLASVTNSGTVNVQGAAPGATLTVRGPWIGNGGTLRLGTALGDNASASDRLVLDGTSANASGITSLQIVNLGGLGALTSGNGIEVVSAVNGATSSAQSTRDAFALAGGHVDAGAYEYRLYAADASGAGENWYLRSTTPAPAPPPAPPPAPTPAPAPAPEPSQPLPDSPPPASNAPPPLLPAPTGAVQNVVPTYRVEVPLIAALPEQWRQASFTALGNLHLRVGDEGSSQASGPRAWGRFISTDRHVAQSGTVEPSSEGRLWGVQAGTDLWARPGLRAGLYVAQLDGKVDVNGFARGIRNYAAGSDDLRNEYLGAYATWMDQQGAYVDAVLQGGRHRAGLEPATGSGGSIRGHSVLASIELGQAIGIAPGWIVEPQLQVAYQGMDVDDAHLPGSTVHHDVDGSWMLRLGARMVGELATSAGLLQPYARLNYYRASGGNDMATFIGPSGSTAIVTQSGGASVGLAAGATWHISARTSVYGEVGKLWGTSGSTDLGGGLNASLGLKVQW</sequence>
<dbReference type="Proteomes" id="UP001174908">
    <property type="component" value="Unassembled WGS sequence"/>
</dbReference>
<dbReference type="Pfam" id="PF12951">
    <property type="entry name" value="PATR"/>
    <property type="match status" value="2"/>
</dbReference>
<dbReference type="Gene3D" id="2.40.128.130">
    <property type="entry name" value="Autotransporter beta-domain"/>
    <property type="match status" value="1"/>
</dbReference>
<dbReference type="InterPro" id="IPR006315">
    <property type="entry name" value="OM_autotransptr_brl_dom"/>
</dbReference>
<gene>
    <name evidence="4" type="ORF">QTH91_15550</name>
</gene>
<dbReference type="CDD" id="cd01344">
    <property type="entry name" value="PL2_Passenger_AT"/>
    <property type="match status" value="1"/>
</dbReference>
<dbReference type="NCBIfam" id="TIGR02601">
    <property type="entry name" value="autotrns_rpt"/>
    <property type="match status" value="2"/>
</dbReference>
<keyword evidence="5" id="KW-1185">Reference proteome</keyword>
<protein>
    <submittedName>
        <fullName evidence="4">Autotransporter outer membrane beta-barrel domain-containing protein</fullName>
    </submittedName>
</protein>
<dbReference type="PANTHER" id="PTHR35037">
    <property type="entry name" value="C-TERMINAL REGION OF AIDA-LIKE PROTEIN"/>
    <property type="match status" value="1"/>
</dbReference>
<evidence type="ECO:0000313" key="5">
    <source>
        <dbReference type="Proteomes" id="UP001174908"/>
    </source>
</evidence>
<evidence type="ECO:0000256" key="1">
    <source>
        <dbReference type="ARBA" id="ARBA00022729"/>
    </source>
</evidence>
<reference evidence="4" key="1">
    <citation type="submission" date="2023-06" db="EMBL/GenBank/DDBJ databases">
        <authorList>
            <person name="Jiang Y."/>
            <person name="Liu Q."/>
        </authorList>
    </citation>
    <scope>NUCLEOTIDE SEQUENCE</scope>
    <source>
        <strain evidence="4">CGMCC 1.12089</strain>
    </source>
</reference>
<feature type="domain" description="Autotransporter" evidence="3">
    <location>
        <begin position="688"/>
        <end position="966"/>
    </location>
</feature>
<evidence type="ECO:0000313" key="4">
    <source>
        <dbReference type="EMBL" id="MDM0045903.1"/>
    </source>
</evidence>
<keyword evidence="1" id="KW-0732">Signal</keyword>
<dbReference type="InterPro" id="IPR012332">
    <property type="entry name" value="Autotransporter_pectin_lyase_C"/>
</dbReference>
<dbReference type="Pfam" id="PF03797">
    <property type="entry name" value="Autotransporter"/>
    <property type="match status" value="1"/>
</dbReference>
<dbReference type="SMART" id="SM00869">
    <property type="entry name" value="Autotransporter"/>
    <property type="match status" value="1"/>
</dbReference>
<proteinExistence type="predicted"/>
<dbReference type="InterPro" id="IPR036709">
    <property type="entry name" value="Autotransporte_beta_dom_sf"/>
</dbReference>
<dbReference type="PROSITE" id="PS51208">
    <property type="entry name" value="AUTOTRANSPORTER"/>
    <property type="match status" value="1"/>
</dbReference>
<dbReference type="PANTHER" id="PTHR35037:SF3">
    <property type="entry name" value="C-TERMINAL REGION OF AIDA-LIKE PROTEIN"/>
    <property type="match status" value="1"/>
</dbReference>
<evidence type="ECO:0000256" key="2">
    <source>
        <dbReference type="SAM" id="MobiDB-lite"/>
    </source>
</evidence>
<feature type="compositionally biased region" description="Pro residues" evidence="2">
    <location>
        <begin position="599"/>
        <end position="640"/>
    </location>
</feature>
<dbReference type="InterPro" id="IPR005546">
    <property type="entry name" value="Autotransporte_beta"/>
</dbReference>
<name>A0ABT7ND97_9BURK</name>
<dbReference type="InterPro" id="IPR013425">
    <property type="entry name" value="Autotrns_rpt"/>
</dbReference>
<dbReference type="SUPFAM" id="SSF51126">
    <property type="entry name" value="Pectin lyase-like"/>
    <property type="match status" value="1"/>
</dbReference>
<dbReference type="SUPFAM" id="SSF103515">
    <property type="entry name" value="Autotransporter"/>
    <property type="match status" value="1"/>
</dbReference>
<comment type="caution">
    <text evidence="4">The sequence shown here is derived from an EMBL/GenBank/DDBJ whole genome shotgun (WGS) entry which is preliminary data.</text>
</comment>
<accession>A0ABT7ND97</accession>
<dbReference type="InterPro" id="IPR011050">
    <property type="entry name" value="Pectin_lyase_fold/virulence"/>
</dbReference>
<dbReference type="EMBL" id="JASZYV010000003">
    <property type="protein sequence ID" value="MDM0045903.1"/>
    <property type="molecule type" value="Genomic_DNA"/>
</dbReference>
<dbReference type="RefSeq" id="WP_286661006.1">
    <property type="nucleotide sequence ID" value="NZ_JASZYV010000003.1"/>
</dbReference>
<dbReference type="InterPro" id="IPR051551">
    <property type="entry name" value="Autotransporter_adhesion"/>
</dbReference>
<dbReference type="Pfam" id="PF18883">
    <property type="entry name" value="AC_1"/>
    <property type="match status" value="1"/>
</dbReference>
<organism evidence="4 5">
    <name type="scientific">Variovorax dokdonensis</name>
    <dbReference type="NCBI Taxonomy" id="344883"/>
    <lineage>
        <taxon>Bacteria</taxon>
        <taxon>Pseudomonadati</taxon>
        <taxon>Pseudomonadota</taxon>
        <taxon>Betaproteobacteria</taxon>
        <taxon>Burkholderiales</taxon>
        <taxon>Comamonadaceae</taxon>
        <taxon>Variovorax</taxon>
    </lineage>
</organism>
<feature type="region of interest" description="Disordered" evidence="2">
    <location>
        <begin position="592"/>
        <end position="643"/>
    </location>
</feature>
<dbReference type="InterPro" id="IPR043990">
    <property type="entry name" value="AC_1"/>
</dbReference>
<evidence type="ECO:0000259" key="3">
    <source>
        <dbReference type="PROSITE" id="PS51208"/>
    </source>
</evidence>